<evidence type="ECO:0000313" key="1">
    <source>
        <dbReference type="EMBL" id="GHO98395.1"/>
    </source>
</evidence>
<protein>
    <submittedName>
        <fullName evidence="1">Uncharacterized protein</fullName>
    </submittedName>
</protein>
<name>A0A8J3N7E7_9CHLR</name>
<dbReference type="Proteomes" id="UP000597444">
    <property type="component" value="Unassembled WGS sequence"/>
</dbReference>
<organism evidence="1 2">
    <name type="scientific">Reticulibacter mediterranei</name>
    <dbReference type="NCBI Taxonomy" id="2778369"/>
    <lineage>
        <taxon>Bacteria</taxon>
        <taxon>Bacillati</taxon>
        <taxon>Chloroflexota</taxon>
        <taxon>Ktedonobacteria</taxon>
        <taxon>Ktedonobacterales</taxon>
        <taxon>Reticulibacteraceae</taxon>
        <taxon>Reticulibacter</taxon>
    </lineage>
</organism>
<accession>A0A8J3N7E7</accession>
<evidence type="ECO:0000313" key="2">
    <source>
        <dbReference type="Proteomes" id="UP000597444"/>
    </source>
</evidence>
<keyword evidence="2" id="KW-1185">Reference proteome</keyword>
<sequence>MQLSDIENAVRLDLFDPAGADQRWASSDIDRAIDKAVTRYSEYYPNIAYCDMASEPYQRTYPYPTSWNPAYPVWWIERIIYPLQISGSQYSPPGFGAFVTAQAGTGLSIGTYQYAVTLLTQGGETPVSPISSVTTSGGNARVSLTNIPSGAAQANIPGTATNTVIGRNLYRTQVNGSTLFLLITIADNITTSYLDSTPDSALTGMPSPPTLNTSGVMYWPPLERNFSEYSNLFDSSAALAAGGNLGAMGAVGSGAGPTGTQEPTFTLMLNNVDLPKDNTLILRIFYATKHQLDSNGSTIPDVHRDVIALGACAYAMEAYQTPTNDGFSWEDGSLRDHVDDSMIPASWRNSAKNKMDQFTQCLTEIRQARDYAASSRVHWGDVPRFWTRL</sequence>
<dbReference type="EMBL" id="BNJK01000002">
    <property type="protein sequence ID" value="GHO98395.1"/>
    <property type="molecule type" value="Genomic_DNA"/>
</dbReference>
<reference evidence="1" key="1">
    <citation type="submission" date="2020-10" db="EMBL/GenBank/DDBJ databases">
        <title>Taxonomic study of unclassified bacteria belonging to the class Ktedonobacteria.</title>
        <authorList>
            <person name="Yabe S."/>
            <person name="Wang C.M."/>
            <person name="Zheng Y."/>
            <person name="Sakai Y."/>
            <person name="Cavaletti L."/>
            <person name="Monciardini P."/>
            <person name="Donadio S."/>
        </authorList>
    </citation>
    <scope>NUCLEOTIDE SEQUENCE</scope>
    <source>
        <strain evidence="1">ID150040</strain>
    </source>
</reference>
<dbReference type="AlphaFoldDB" id="A0A8J3N7E7"/>
<proteinExistence type="predicted"/>
<comment type="caution">
    <text evidence="1">The sequence shown here is derived from an EMBL/GenBank/DDBJ whole genome shotgun (WGS) entry which is preliminary data.</text>
</comment>
<gene>
    <name evidence="1" type="ORF">KSF_084430</name>
</gene>
<dbReference type="RefSeq" id="WP_220209149.1">
    <property type="nucleotide sequence ID" value="NZ_BNJK01000002.1"/>
</dbReference>